<feature type="non-terminal residue" evidence="5">
    <location>
        <position position="54"/>
    </location>
</feature>
<dbReference type="Gene3D" id="1.10.10.10">
    <property type="entry name" value="Winged helix-like DNA-binding domain superfamily/Winged helix DNA-binding domain"/>
    <property type="match status" value="1"/>
</dbReference>
<dbReference type="InterPro" id="IPR036390">
    <property type="entry name" value="WH_DNA-bd_sf"/>
</dbReference>
<keyword evidence="1" id="KW-0805">Transcription regulation</keyword>
<evidence type="ECO:0000259" key="4">
    <source>
        <dbReference type="Pfam" id="PF00392"/>
    </source>
</evidence>
<dbReference type="Proteomes" id="UP001297422">
    <property type="component" value="Unassembled WGS sequence"/>
</dbReference>
<dbReference type="AlphaFoldDB" id="A0AAJ1ESU8"/>
<keyword evidence="3" id="KW-0804">Transcription</keyword>
<accession>A0AAJ1ESU8</accession>
<feature type="domain" description="HTH gntR-type" evidence="4">
    <location>
        <begin position="18"/>
        <end position="54"/>
    </location>
</feature>
<protein>
    <submittedName>
        <fullName evidence="5">GntR family transcriptional regulator</fullName>
    </submittedName>
</protein>
<proteinExistence type="predicted"/>
<reference evidence="5" key="1">
    <citation type="submission" date="2021-10" db="EMBL/GenBank/DDBJ databases">
        <title>Collection of gut derived symbiotic bacterial strains cultured from healthy donors.</title>
        <authorList>
            <person name="Lin H."/>
            <person name="Littmann E."/>
            <person name="Claire K."/>
            <person name="Pamer E."/>
        </authorList>
    </citation>
    <scope>NUCLEOTIDE SEQUENCE</scope>
    <source>
        <strain evidence="5">MSK.23.4</strain>
    </source>
</reference>
<evidence type="ECO:0000313" key="6">
    <source>
        <dbReference type="Proteomes" id="UP001297422"/>
    </source>
</evidence>
<sequence length="54" mass="6068">MISELKKDVSLDKVKVCIEEIKKEIFASEYLPGSKLASVRELALEYGVNPNTIQ</sequence>
<evidence type="ECO:0000256" key="2">
    <source>
        <dbReference type="ARBA" id="ARBA00023125"/>
    </source>
</evidence>
<name>A0AAJ1ESU8_MEDGN</name>
<gene>
    <name evidence="5" type="ORF">LIQ10_20760</name>
</gene>
<organism evidence="5 6">
    <name type="scientific">Mediterraneibacter gnavus</name>
    <name type="common">Ruminococcus gnavus</name>
    <dbReference type="NCBI Taxonomy" id="33038"/>
    <lineage>
        <taxon>Bacteria</taxon>
        <taxon>Bacillati</taxon>
        <taxon>Bacillota</taxon>
        <taxon>Clostridia</taxon>
        <taxon>Lachnospirales</taxon>
        <taxon>Lachnospiraceae</taxon>
        <taxon>Mediterraneibacter</taxon>
    </lineage>
</organism>
<comment type="caution">
    <text evidence="5">The sequence shown here is derived from an EMBL/GenBank/DDBJ whole genome shotgun (WGS) entry which is preliminary data.</text>
</comment>
<dbReference type="Pfam" id="PF00392">
    <property type="entry name" value="GntR"/>
    <property type="match status" value="1"/>
</dbReference>
<dbReference type="GO" id="GO:0003700">
    <property type="term" value="F:DNA-binding transcription factor activity"/>
    <property type="evidence" value="ECO:0007669"/>
    <property type="project" value="InterPro"/>
</dbReference>
<keyword evidence="2" id="KW-0238">DNA-binding</keyword>
<dbReference type="EMBL" id="JAJBNC010000405">
    <property type="protein sequence ID" value="MCB5496117.1"/>
    <property type="molecule type" value="Genomic_DNA"/>
</dbReference>
<evidence type="ECO:0000256" key="3">
    <source>
        <dbReference type="ARBA" id="ARBA00023163"/>
    </source>
</evidence>
<dbReference type="SUPFAM" id="SSF46785">
    <property type="entry name" value="Winged helix' DNA-binding domain"/>
    <property type="match status" value="1"/>
</dbReference>
<evidence type="ECO:0000256" key="1">
    <source>
        <dbReference type="ARBA" id="ARBA00023015"/>
    </source>
</evidence>
<dbReference type="InterPro" id="IPR036388">
    <property type="entry name" value="WH-like_DNA-bd_sf"/>
</dbReference>
<dbReference type="InterPro" id="IPR000524">
    <property type="entry name" value="Tscrpt_reg_HTH_GntR"/>
</dbReference>
<evidence type="ECO:0000313" key="5">
    <source>
        <dbReference type="EMBL" id="MCB5496117.1"/>
    </source>
</evidence>
<dbReference type="GO" id="GO:0003677">
    <property type="term" value="F:DNA binding"/>
    <property type="evidence" value="ECO:0007669"/>
    <property type="project" value="UniProtKB-KW"/>
</dbReference>